<protein>
    <submittedName>
        <fullName evidence="1">Uncharacterized protein</fullName>
    </submittedName>
</protein>
<reference evidence="1 2" key="1">
    <citation type="journal article" date="2011" name="Front. Microbiol.">
        <title>Two Strains of Crocosphaera watsonii with Highly Conserved Genomes are Distinguished by Strain-Specific Features.</title>
        <authorList>
            <person name="Bench S.R."/>
            <person name="Ilikchyan I.N."/>
            <person name="Tripp H.J."/>
            <person name="Zehr J.P."/>
        </authorList>
    </citation>
    <scope>NUCLEOTIDE SEQUENCE [LARGE SCALE GENOMIC DNA]</scope>
    <source>
        <strain evidence="1 2">WH 0003</strain>
    </source>
</reference>
<gene>
    <name evidence="1" type="ORF">CWATWH0003_0086</name>
</gene>
<dbReference type="EMBL" id="AESD01000010">
    <property type="protein sequence ID" value="EHJ15275.1"/>
    <property type="molecule type" value="Genomic_DNA"/>
</dbReference>
<proteinExistence type="predicted"/>
<organism evidence="1 2">
    <name type="scientific">Crocosphaera watsonii WH 0003</name>
    <dbReference type="NCBI Taxonomy" id="423471"/>
    <lineage>
        <taxon>Bacteria</taxon>
        <taxon>Bacillati</taxon>
        <taxon>Cyanobacteriota</taxon>
        <taxon>Cyanophyceae</taxon>
        <taxon>Oscillatoriophycideae</taxon>
        <taxon>Chroococcales</taxon>
        <taxon>Aphanothecaceae</taxon>
        <taxon>Crocosphaera</taxon>
    </lineage>
</organism>
<comment type="caution">
    <text evidence="1">The sequence shown here is derived from an EMBL/GenBank/DDBJ whole genome shotgun (WGS) entry which is preliminary data.</text>
</comment>
<name>G5IXS6_CROWT</name>
<evidence type="ECO:0000313" key="1">
    <source>
        <dbReference type="EMBL" id="EHJ15275.1"/>
    </source>
</evidence>
<sequence length="41" mass="4578">MSTKKPIKITLESLVDKISDYGSINFLSLTLPIKQLQLTVT</sequence>
<dbReference type="AlphaFoldDB" id="G5IXS6"/>
<evidence type="ECO:0000313" key="2">
    <source>
        <dbReference type="Proteomes" id="UP000003477"/>
    </source>
</evidence>
<dbReference type="Proteomes" id="UP000003477">
    <property type="component" value="Unassembled WGS sequence"/>
</dbReference>
<accession>G5IXS6</accession>
<dbReference type="PATRIC" id="fig|423471.3.peg.81"/>